<dbReference type="EMBL" id="ML978066">
    <property type="protein sequence ID" value="KAF2022280.1"/>
    <property type="molecule type" value="Genomic_DNA"/>
</dbReference>
<dbReference type="GeneID" id="54284183"/>
<dbReference type="Proteomes" id="UP000799778">
    <property type="component" value="Unassembled WGS sequence"/>
</dbReference>
<reference evidence="1" key="1">
    <citation type="journal article" date="2020" name="Stud. Mycol.">
        <title>101 Dothideomycetes genomes: a test case for predicting lifestyles and emergence of pathogens.</title>
        <authorList>
            <person name="Haridas S."/>
            <person name="Albert R."/>
            <person name="Binder M."/>
            <person name="Bloem J."/>
            <person name="Labutti K."/>
            <person name="Salamov A."/>
            <person name="Andreopoulos B."/>
            <person name="Baker S."/>
            <person name="Barry K."/>
            <person name="Bills G."/>
            <person name="Bluhm B."/>
            <person name="Cannon C."/>
            <person name="Castanera R."/>
            <person name="Culley D."/>
            <person name="Daum C."/>
            <person name="Ezra D."/>
            <person name="Gonzalez J."/>
            <person name="Henrissat B."/>
            <person name="Kuo A."/>
            <person name="Liang C."/>
            <person name="Lipzen A."/>
            <person name="Lutzoni F."/>
            <person name="Magnuson J."/>
            <person name="Mondo S."/>
            <person name="Nolan M."/>
            <person name="Ohm R."/>
            <person name="Pangilinan J."/>
            <person name="Park H.-J."/>
            <person name="Ramirez L."/>
            <person name="Alfaro M."/>
            <person name="Sun H."/>
            <person name="Tritt A."/>
            <person name="Yoshinaga Y."/>
            <person name="Zwiers L.-H."/>
            <person name="Turgeon B."/>
            <person name="Goodwin S."/>
            <person name="Spatafora J."/>
            <person name="Crous P."/>
            <person name="Grigoriev I."/>
        </authorList>
    </citation>
    <scope>NUCLEOTIDE SEQUENCE</scope>
    <source>
        <strain evidence="1">CBS 175.79</strain>
    </source>
</reference>
<evidence type="ECO:0000313" key="2">
    <source>
        <dbReference type="Proteomes" id="UP000799778"/>
    </source>
</evidence>
<gene>
    <name evidence="1" type="ORF">BU24DRAFT_41770</name>
</gene>
<keyword evidence="2" id="KW-1185">Reference proteome</keyword>
<dbReference type="RefSeq" id="XP_033390619.1">
    <property type="nucleotide sequence ID" value="XM_033526786.1"/>
</dbReference>
<accession>A0A6A5YC59</accession>
<organism evidence="1 2">
    <name type="scientific">Aaosphaeria arxii CBS 175.79</name>
    <dbReference type="NCBI Taxonomy" id="1450172"/>
    <lineage>
        <taxon>Eukaryota</taxon>
        <taxon>Fungi</taxon>
        <taxon>Dikarya</taxon>
        <taxon>Ascomycota</taxon>
        <taxon>Pezizomycotina</taxon>
        <taxon>Dothideomycetes</taxon>
        <taxon>Pleosporomycetidae</taxon>
        <taxon>Pleosporales</taxon>
        <taxon>Pleosporales incertae sedis</taxon>
        <taxon>Aaosphaeria</taxon>
    </lineage>
</organism>
<proteinExistence type="predicted"/>
<protein>
    <submittedName>
        <fullName evidence="1">Uncharacterized protein</fullName>
    </submittedName>
</protein>
<evidence type="ECO:0000313" key="1">
    <source>
        <dbReference type="EMBL" id="KAF2022280.1"/>
    </source>
</evidence>
<name>A0A6A5YC59_9PLEO</name>
<dbReference type="OrthoDB" id="3801316at2759"/>
<dbReference type="AlphaFoldDB" id="A0A6A5YC59"/>
<sequence>MLRHCRAHDDSAGFLESALRPLEVVVLGSAPFGVRSTVSRRSDFKAEVDRSGLSRRGWVLQEPFPSSRTQHLTAKSMFFEDERGVAMEEDAFDDVVSSFGALSPLPGPTLPMLRSPLAIPVAIGDGSSTALQTRGERALAIRTS</sequence>